<feature type="repeat" description="ANK" evidence="3">
    <location>
        <begin position="84"/>
        <end position="116"/>
    </location>
</feature>
<name>A0ABP7RKG3_9SPHN</name>
<organism evidence="4 5">
    <name type="scientific">Sphingomonas humi</name>
    <dbReference type="NCBI Taxonomy" id="335630"/>
    <lineage>
        <taxon>Bacteria</taxon>
        <taxon>Pseudomonadati</taxon>
        <taxon>Pseudomonadota</taxon>
        <taxon>Alphaproteobacteria</taxon>
        <taxon>Sphingomonadales</taxon>
        <taxon>Sphingomonadaceae</taxon>
        <taxon>Sphingomonas</taxon>
    </lineage>
</organism>
<reference evidence="5" key="1">
    <citation type="journal article" date="2019" name="Int. J. Syst. Evol. Microbiol.">
        <title>The Global Catalogue of Microorganisms (GCM) 10K type strain sequencing project: providing services to taxonomists for standard genome sequencing and annotation.</title>
        <authorList>
            <consortium name="The Broad Institute Genomics Platform"/>
            <consortium name="The Broad Institute Genome Sequencing Center for Infectious Disease"/>
            <person name="Wu L."/>
            <person name="Ma J."/>
        </authorList>
    </citation>
    <scope>NUCLEOTIDE SEQUENCE [LARGE SCALE GENOMIC DNA]</scope>
    <source>
        <strain evidence="5">JCM 16603</strain>
    </source>
</reference>
<dbReference type="Proteomes" id="UP001501310">
    <property type="component" value="Unassembled WGS sequence"/>
</dbReference>
<evidence type="ECO:0000256" key="2">
    <source>
        <dbReference type="ARBA" id="ARBA00023043"/>
    </source>
</evidence>
<dbReference type="Pfam" id="PF12796">
    <property type="entry name" value="Ank_2"/>
    <property type="match status" value="1"/>
</dbReference>
<evidence type="ECO:0000313" key="5">
    <source>
        <dbReference type="Proteomes" id="UP001501310"/>
    </source>
</evidence>
<dbReference type="InterPro" id="IPR002110">
    <property type="entry name" value="Ankyrin_rpt"/>
</dbReference>
<proteinExistence type="predicted"/>
<dbReference type="PROSITE" id="PS50297">
    <property type="entry name" value="ANK_REP_REGION"/>
    <property type="match status" value="3"/>
</dbReference>
<comment type="caution">
    <text evidence="4">The sequence shown here is derived from an EMBL/GenBank/DDBJ whole genome shotgun (WGS) entry which is preliminary data.</text>
</comment>
<keyword evidence="2 3" id="KW-0040">ANK repeat</keyword>
<dbReference type="InterPro" id="IPR036770">
    <property type="entry name" value="Ankyrin_rpt-contain_sf"/>
</dbReference>
<evidence type="ECO:0000256" key="3">
    <source>
        <dbReference type="PROSITE-ProRule" id="PRU00023"/>
    </source>
</evidence>
<keyword evidence="1" id="KW-0677">Repeat</keyword>
<evidence type="ECO:0000313" key="4">
    <source>
        <dbReference type="EMBL" id="GAA3998770.1"/>
    </source>
</evidence>
<dbReference type="PANTHER" id="PTHR24171:SF8">
    <property type="entry name" value="BRCA1-ASSOCIATED RING DOMAIN PROTEIN 1"/>
    <property type="match status" value="1"/>
</dbReference>
<dbReference type="SMART" id="SM00248">
    <property type="entry name" value="ANK"/>
    <property type="match status" value="3"/>
</dbReference>
<dbReference type="PANTHER" id="PTHR24171">
    <property type="entry name" value="ANKYRIN REPEAT DOMAIN-CONTAINING PROTEIN 39-RELATED"/>
    <property type="match status" value="1"/>
</dbReference>
<dbReference type="EMBL" id="BAAAZD010000001">
    <property type="protein sequence ID" value="GAA3998770.1"/>
    <property type="molecule type" value="Genomic_DNA"/>
</dbReference>
<accession>A0ABP7RKG3</accession>
<sequence length="189" mass="20387">MLLMSLAVPTAAQVASPGYTFLQAVRERDGTKATDLLQQPGSRVVNYRDDKGDSALHIVTSRRDITWLRFLMGQGADINVSNNSGDTPLLIASRTGFAEGAQALLARGAQVDKPNRLGETPLIIAVQQRNLELVKLLAERGANPDRTDNATGRSARDYAKMDTRAAEILRIIDQAKAAKKPVVVAGPKL</sequence>
<evidence type="ECO:0008006" key="6">
    <source>
        <dbReference type="Google" id="ProtNLM"/>
    </source>
</evidence>
<gene>
    <name evidence="4" type="ORF">GCM10022211_05670</name>
</gene>
<dbReference type="SUPFAM" id="SSF48403">
    <property type="entry name" value="Ankyrin repeat"/>
    <property type="match status" value="1"/>
</dbReference>
<feature type="repeat" description="ANK" evidence="3">
    <location>
        <begin position="51"/>
        <end position="83"/>
    </location>
</feature>
<feature type="repeat" description="ANK" evidence="3">
    <location>
        <begin position="117"/>
        <end position="149"/>
    </location>
</feature>
<evidence type="ECO:0000256" key="1">
    <source>
        <dbReference type="ARBA" id="ARBA00022737"/>
    </source>
</evidence>
<dbReference type="Gene3D" id="1.25.40.20">
    <property type="entry name" value="Ankyrin repeat-containing domain"/>
    <property type="match status" value="1"/>
</dbReference>
<protein>
    <recommendedName>
        <fullName evidence="6">Ankyrin repeat domain-containing protein</fullName>
    </recommendedName>
</protein>
<keyword evidence="5" id="KW-1185">Reference proteome</keyword>
<dbReference type="PROSITE" id="PS50088">
    <property type="entry name" value="ANK_REPEAT"/>
    <property type="match status" value="3"/>
</dbReference>